<dbReference type="AlphaFoldDB" id="A0A4C1YVJ1"/>
<proteinExistence type="predicted"/>
<accession>A0A4C1YVJ1</accession>
<feature type="region of interest" description="Disordered" evidence="1">
    <location>
        <begin position="21"/>
        <end position="71"/>
    </location>
</feature>
<organism evidence="2 3">
    <name type="scientific">Eumeta variegata</name>
    <name type="common">Bagworm moth</name>
    <name type="synonym">Eumeta japonica</name>
    <dbReference type="NCBI Taxonomy" id="151549"/>
    <lineage>
        <taxon>Eukaryota</taxon>
        <taxon>Metazoa</taxon>
        <taxon>Ecdysozoa</taxon>
        <taxon>Arthropoda</taxon>
        <taxon>Hexapoda</taxon>
        <taxon>Insecta</taxon>
        <taxon>Pterygota</taxon>
        <taxon>Neoptera</taxon>
        <taxon>Endopterygota</taxon>
        <taxon>Lepidoptera</taxon>
        <taxon>Glossata</taxon>
        <taxon>Ditrysia</taxon>
        <taxon>Tineoidea</taxon>
        <taxon>Psychidae</taxon>
        <taxon>Oiketicinae</taxon>
        <taxon>Eumeta</taxon>
    </lineage>
</organism>
<name>A0A4C1YVJ1_EUMVA</name>
<comment type="caution">
    <text evidence="2">The sequence shown here is derived from an EMBL/GenBank/DDBJ whole genome shotgun (WGS) entry which is preliminary data.</text>
</comment>
<dbReference type="OrthoDB" id="7420194at2759"/>
<sequence length="169" mass="18946">MLVFFETGEVMNRLRCIKSNRGRATRSLPGEKSPQGVNTSKANRKKPKVSKDPKIAPTKTQKGEAYAPAQIPTRRRAALEDAEATINDNDSQTNLRGKMNTIHMAAYSVTRSLVNFYEEQTERTENLKYIIIPLYDPIVVTARCTKLALEKRIVEIANFITISKASCDA</sequence>
<evidence type="ECO:0000256" key="1">
    <source>
        <dbReference type="SAM" id="MobiDB-lite"/>
    </source>
</evidence>
<protein>
    <submittedName>
        <fullName evidence="2">Uncharacterized protein</fullName>
    </submittedName>
</protein>
<evidence type="ECO:0000313" key="3">
    <source>
        <dbReference type="Proteomes" id="UP000299102"/>
    </source>
</evidence>
<keyword evidence="3" id="KW-1185">Reference proteome</keyword>
<evidence type="ECO:0000313" key="2">
    <source>
        <dbReference type="EMBL" id="GBP78834.1"/>
    </source>
</evidence>
<dbReference type="Proteomes" id="UP000299102">
    <property type="component" value="Unassembled WGS sequence"/>
</dbReference>
<dbReference type="EMBL" id="BGZK01001388">
    <property type="protein sequence ID" value="GBP78834.1"/>
    <property type="molecule type" value="Genomic_DNA"/>
</dbReference>
<reference evidence="2 3" key="1">
    <citation type="journal article" date="2019" name="Commun. Biol.">
        <title>The bagworm genome reveals a unique fibroin gene that provides high tensile strength.</title>
        <authorList>
            <person name="Kono N."/>
            <person name="Nakamura H."/>
            <person name="Ohtoshi R."/>
            <person name="Tomita M."/>
            <person name="Numata K."/>
            <person name="Arakawa K."/>
        </authorList>
    </citation>
    <scope>NUCLEOTIDE SEQUENCE [LARGE SCALE GENOMIC DNA]</scope>
</reference>
<gene>
    <name evidence="2" type="ORF">EVAR_103395_1</name>
</gene>